<dbReference type="SUPFAM" id="SSF52768">
    <property type="entry name" value="Arginase/deacetylase"/>
    <property type="match status" value="1"/>
</dbReference>
<accession>A0ABW3PZ01</accession>
<dbReference type="InterPro" id="IPR023696">
    <property type="entry name" value="Ureohydrolase_dom_sf"/>
</dbReference>
<dbReference type="Gene3D" id="3.40.800.10">
    <property type="entry name" value="Ureohydrolase domain"/>
    <property type="match status" value="1"/>
</dbReference>
<keyword evidence="5" id="KW-1185">Reference proteome</keyword>
<organism evidence="4 5">
    <name type="scientific">Paenibacillus provencensis</name>
    <dbReference type="NCBI Taxonomy" id="441151"/>
    <lineage>
        <taxon>Bacteria</taxon>
        <taxon>Bacillati</taxon>
        <taxon>Bacillota</taxon>
        <taxon>Bacilli</taxon>
        <taxon>Bacillales</taxon>
        <taxon>Paenibacillaceae</taxon>
        <taxon>Paenibacillus</taxon>
    </lineage>
</organism>
<protein>
    <submittedName>
        <fullName evidence="4">Arginase family protein</fullName>
    </submittedName>
</protein>
<keyword evidence="1" id="KW-0479">Metal-binding</keyword>
<proteinExistence type="inferred from homology"/>
<dbReference type="EMBL" id="JBHTKX010000003">
    <property type="protein sequence ID" value="MFD1130355.1"/>
    <property type="molecule type" value="Genomic_DNA"/>
</dbReference>
<comment type="similarity">
    <text evidence="3">Belongs to the arginase family.</text>
</comment>
<dbReference type="Pfam" id="PF00491">
    <property type="entry name" value="Arginase"/>
    <property type="match status" value="1"/>
</dbReference>
<evidence type="ECO:0000313" key="5">
    <source>
        <dbReference type="Proteomes" id="UP001597169"/>
    </source>
</evidence>
<evidence type="ECO:0000256" key="2">
    <source>
        <dbReference type="ARBA" id="ARBA00022801"/>
    </source>
</evidence>
<name>A0ABW3PZ01_9BACL</name>
<comment type="caution">
    <text evidence="4">The sequence shown here is derived from an EMBL/GenBank/DDBJ whole genome shotgun (WGS) entry which is preliminary data.</text>
</comment>
<dbReference type="PANTHER" id="PTHR11358">
    <property type="entry name" value="ARGINASE/AGMATINASE"/>
    <property type="match status" value="1"/>
</dbReference>
<gene>
    <name evidence="4" type="ORF">ACFQ3J_19595</name>
</gene>
<reference evidence="5" key="1">
    <citation type="journal article" date="2019" name="Int. J. Syst. Evol. Microbiol.">
        <title>The Global Catalogue of Microorganisms (GCM) 10K type strain sequencing project: providing services to taxonomists for standard genome sequencing and annotation.</title>
        <authorList>
            <consortium name="The Broad Institute Genomics Platform"/>
            <consortium name="The Broad Institute Genome Sequencing Center for Infectious Disease"/>
            <person name="Wu L."/>
            <person name="Ma J."/>
        </authorList>
    </citation>
    <scope>NUCLEOTIDE SEQUENCE [LARGE SCALE GENOMIC DNA]</scope>
    <source>
        <strain evidence="5">CCUG 53519</strain>
    </source>
</reference>
<dbReference type="RefSeq" id="WP_251583764.1">
    <property type="nucleotide sequence ID" value="NZ_JBHTKX010000003.1"/>
</dbReference>
<dbReference type="InterPro" id="IPR006035">
    <property type="entry name" value="Ureohydrolase"/>
</dbReference>
<dbReference type="Proteomes" id="UP001597169">
    <property type="component" value="Unassembled WGS sequence"/>
</dbReference>
<evidence type="ECO:0000256" key="3">
    <source>
        <dbReference type="PROSITE-ProRule" id="PRU00742"/>
    </source>
</evidence>
<dbReference type="PANTHER" id="PTHR11358:SF26">
    <property type="entry name" value="GUANIDINO ACID HYDROLASE, MITOCHONDRIAL"/>
    <property type="match status" value="1"/>
</dbReference>
<sequence length="375" mass="41996">MNPYYLMQRLGESWVAADEGFTQFYEVQPDSWNKDRDTPILPGVRHPPIPYFKFRPLLGQPKPNFYLLGIPYAGGTSIHDSSVGLFEDSLRAESWKRTVYPAFVSPYTSGLYDIGTDRRLMQGVILQDLGSCVKEHFISDESGVSSPGVSEAVKLSVTEQAGLYSIGGDHSITHSLLSAFVEQMNKPIILIEFDAHHDCGIDALHHDRIHHANFVRHLLARDEIAAVVQLGLRGIRSVDQMYTHDKLIQISGERMEPQTIQRILSELRMNYPEAVAYLSFDMDCLDPGTFPYVDFPLSGGPSWHVVLQAVETVLRSDLYFIGGDLVEGQGVAASDRVPGQMELALRLMVHMLEGLHQNRMSQDCSLHIGEICHES</sequence>
<evidence type="ECO:0000313" key="4">
    <source>
        <dbReference type="EMBL" id="MFD1130355.1"/>
    </source>
</evidence>
<keyword evidence="2" id="KW-0378">Hydrolase</keyword>
<dbReference type="PROSITE" id="PS51409">
    <property type="entry name" value="ARGINASE_2"/>
    <property type="match status" value="1"/>
</dbReference>
<evidence type="ECO:0000256" key="1">
    <source>
        <dbReference type="ARBA" id="ARBA00022723"/>
    </source>
</evidence>